<accession>A0ABM5NBJ5</accession>
<dbReference type="RefSeq" id="WP_014840553.1">
    <property type="nucleotide sequence ID" value="NC_018108.1"/>
</dbReference>
<proteinExistence type="inferred from homology"/>
<dbReference type="InterPro" id="IPR002197">
    <property type="entry name" value="HTH_Fis"/>
</dbReference>
<comment type="similarity">
    <text evidence="1">Belongs to the transcriptional regulatory Fis family.</text>
</comment>
<dbReference type="InterPro" id="IPR009057">
    <property type="entry name" value="Homeodomain-like_sf"/>
</dbReference>
<dbReference type="EMBL" id="CP003264">
    <property type="protein sequence ID" value="AFN36327.1"/>
    <property type="molecule type" value="Genomic_DNA"/>
</dbReference>
<dbReference type="PANTHER" id="PTHR47918">
    <property type="entry name" value="DNA-BINDING PROTEIN FIS"/>
    <property type="match status" value="1"/>
</dbReference>
<dbReference type="InterPro" id="IPR050207">
    <property type="entry name" value="Trans_regulatory_Fis"/>
</dbReference>
<dbReference type="Gene3D" id="1.10.10.60">
    <property type="entry name" value="Homeodomain-like"/>
    <property type="match status" value="1"/>
</dbReference>
<protein>
    <recommendedName>
        <fullName evidence="3">Putative Fis-like DNA-binding protein</fullName>
    </recommendedName>
</protein>
<dbReference type="GeneID" id="79939478"/>
<organism evidence="5 6">
    <name type="scientific">Taylorella equigenitalis ATCC 35865</name>
    <dbReference type="NCBI Taxonomy" id="743973"/>
    <lineage>
        <taxon>Bacteria</taxon>
        <taxon>Pseudomonadati</taxon>
        <taxon>Pseudomonadota</taxon>
        <taxon>Betaproteobacteria</taxon>
        <taxon>Burkholderiales</taxon>
        <taxon>Alcaligenaceae</taxon>
        <taxon>Taylorella</taxon>
    </lineage>
</organism>
<dbReference type="SUPFAM" id="SSF46689">
    <property type="entry name" value="Homeodomain-like"/>
    <property type="match status" value="1"/>
</dbReference>
<dbReference type="Proteomes" id="UP000003121">
    <property type="component" value="Chromosome"/>
</dbReference>
<evidence type="ECO:0000259" key="4">
    <source>
        <dbReference type="Pfam" id="PF02954"/>
    </source>
</evidence>
<feature type="domain" description="DNA binding HTH" evidence="4">
    <location>
        <begin position="38"/>
        <end position="73"/>
    </location>
</feature>
<dbReference type="PIRSF" id="PIRSF002097">
    <property type="entry name" value="DNA-binding_Fis"/>
    <property type="match status" value="1"/>
</dbReference>
<evidence type="ECO:0000256" key="3">
    <source>
        <dbReference type="ARBA" id="ARBA00029540"/>
    </source>
</evidence>
<keyword evidence="2" id="KW-0238">DNA-binding</keyword>
<evidence type="ECO:0000256" key="1">
    <source>
        <dbReference type="ARBA" id="ARBA00008559"/>
    </source>
</evidence>
<gene>
    <name evidence="5" type="primary">fis</name>
    <name evidence="5" type="ORF">KUI_1273</name>
</gene>
<name>A0ABM5NBJ5_9BURK</name>
<evidence type="ECO:0000256" key="2">
    <source>
        <dbReference type="ARBA" id="ARBA00023125"/>
    </source>
</evidence>
<reference evidence="5 6" key="1">
    <citation type="journal article" date="2012" name="Vet. Microbiol.">
        <title>Comparative genomic analyses of the Taylorellae.</title>
        <authorList>
            <person name="Hauser H."/>
            <person name="Richter D.C."/>
            <person name="van Tonder A."/>
            <person name="Clark L."/>
            <person name="Preston A."/>
        </authorList>
    </citation>
    <scope>NUCLEOTIDE SEQUENCE [LARGE SCALE GENOMIC DNA]</scope>
    <source>
        <strain evidence="5 6">ATCC 35865</strain>
    </source>
</reference>
<dbReference type="InterPro" id="IPR005412">
    <property type="entry name" value="Fis_DNA-bd"/>
</dbReference>
<dbReference type="Pfam" id="PF02954">
    <property type="entry name" value="HTH_8"/>
    <property type="match status" value="1"/>
</dbReference>
<keyword evidence="6" id="KW-1185">Reference proteome</keyword>
<sequence length="86" mass="9944">MTESCNSIQKSLHQNLDRYFASLDGNDPCNVWHMVMSSVEKSLLEKIMEKTEGNQSKASQILGINRSTLRKKLITYNLLDNQNYDY</sequence>
<dbReference type="PRINTS" id="PR01590">
    <property type="entry name" value="HTHFIS"/>
</dbReference>
<dbReference type="PANTHER" id="PTHR47918:SF1">
    <property type="entry name" value="DNA-BINDING PROTEIN FIS"/>
    <property type="match status" value="1"/>
</dbReference>
<evidence type="ECO:0000313" key="5">
    <source>
        <dbReference type="EMBL" id="AFN36327.1"/>
    </source>
</evidence>
<evidence type="ECO:0000313" key="6">
    <source>
        <dbReference type="Proteomes" id="UP000003121"/>
    </source>
</evidence>